<evidence type="ECO:0000313" key="4">
    <source>
        <dbReference type="EMBL" id="MBA8795185.1"/>
    </source>
</evidence>
<dbReference type="SMART" id="SM01119">
    <property type="entry name" value="D-ser_dehydrat"/>
    <property type="match status" value="1"/>
</dbReference>
<proteinExistence type="inferred from homology"/>
<name>A0A7W3IU05_9ACTN</name>
<evidence type="ECO:0000256" key="1">
    <source>
        <dbReference type="ARBA" id="ARBA00005323"/>
    </source>
</evidence>
<dbReference type="PANTHER" id="PTHR28004:SF2">
    <property type="entry name" value="D-SERINE DEHYDRATASE"/>
    <property type="match status" value="1"/>
</dbReference>
<dbReference type="InterPro" id="IPR029066">
    <property type="entry name" value="PLP-binding_barrel"/>
</dbReference>
<accession>A0A7W3IU05</accession>
<keyword evidence="2" id="KW-0456">Lyase</keyword>
<organism evidence="4 5">
    <name type="scientific">Microlunatus kandeliicorticis</name>
    <dbReference type="NCBI Taxonomy" id="1759536"/>
    <lineage>
        <taxon>Bacteria</taxon>
        <taxon>Bacillati</taxon>
        <taxon>Actinomycetota</taxon>
        <taxon>Actinomycetes</taxon>
        <taxon>Propionibacteriales</taxon>
        <taxon>Propionibacteriaceae</taxon>
        <taxon>Microlunatus</taxon>
    </lineage>
</organism>
<dbReference type="EMBL" id="JACGWT010000004">
    <property type="protein sequence ID" value="MBA8795185.1"/>
    <property type="molecule type" value="Genomic_DNA"/>
</dbReference>
<dbReference type="RefSeq" id="WP_182560774.1">
    <property type="nucleotide sequence ID" value="NZ_JACGWT010000004.1"/>
</dbReference>
<evidence type="ECO:0000256" key="2">
    <source>
        <dbReference type="ARBA" id="ARBA00023239"/>
    </source>
</evidence>
<sequence length="388" mass="40307">MTGPTPPTLPVGFVAGPDPAPRLDQLATPALLVDRVRLERNIATTAAAIAGAGVALRPHVKTSKCWEVARRQLEAGAVGFTCSTPAEVSWLLGHGVEDLFWAHLPVGPAKVAFAVEAAATGRVLLEVDSLEVALPLAEAAAAAGVVAPYLLEIDTGQGRTGIDPDDALALLDALADRPSLRCRGITTHEGQLTGYAGVEERGRVGRGVGAGMVALAERLRAAGHPVEIVSVGSTPGAASVPFSPGVTEARPGTYVYSDLTQIRLGSGRLEDAALTVLGRVVNRSRDGRAILDAGTKAMSMDAFGALGGLGLVCDLHLQPLPDVVFEQGNEEHGFLTGRGVAALHVGDLVRIVPNHACGTENMWSRVHVVDEGTEHPGVSEVWAVEARH</sequence>
<dbReference type="AlphaFoldDB" id="A0A7W3IU05"/>
<comment type="similarity">
    <text evidence="1">Belongs to the DSD1 family.</text>
</comment>
<dbReference type="Pfam" id="PF01168">
    <property type="entry name" value="Ala_racemase_N"/>
    <property type="match status" value="1"/>
</dbReference>
<dbReference type="Proteomes" id="UP000523079">
    <property type="component" value="Unassembled WGS sequence"/>
</dbReference>
<dbReference type="GO" id="GO:0008721">
    <property type="term" value="F:D-serine ammonia-lyase activity"/>
    <property type="evidence" value="ECO:0007669"/>
    <property type="project" value="TreeGrafter"/>
</dbReference>
<dbReference type="SUPFAM" id="SSF51419">
    <property type="entry name" value="PLP-binding barrel"/>
    <property type="match status" value="1"/>
</dbReference>
<keyword evidence="5" id="KW-1185">Reference proteome</keyword>
<evidence type="ECO:0000313" key="5">
    <source>
        <dbReference type="Proteomes" id="UP000523079"/>
    </source>
</evidence>
<protein>
    <submittedName>
        <fullName evidence="4">D-serine deaminase-like pyridoxal phosphate-dependent protein</fullName>
    </submittedName>
</protein>
<feature type="domain" description="D-serine dehydratase-like" evidence="3">
    <location>
        <begin position="273"/>
        <end position="370"/>
    </location>
</feature>
<dbReference type="InterPro" id="IPR026956">
    <property type="entry name" value="D-ser_dehydrat-like_dom"/>
</dbReference>
<evidence type="ECO:0000259" key="3">
    <source>
        <dbReference type="SMART" id="SM01119"/>
    </source>
</evidence>
<dbReference type="Gene3D" id="3.20.20.10">
    <property type="entry name" value="Alanine racemase"/>
    <property type="match status" value="1"/>
</dbReference>
<dbReference type="PANTHER" id="PTHR28004">
    <property type="entry name" value="ZGC:162816-RELATED"/>
    <property type="match status" value="1"/>
</dbReference>
<dbReference type="InterPro" id="IPR042208">
    <property type="entry name" value="D-ser_dehydrat-like_sf"/>
</dbReference>
<comment type="caution">
    <text evidence="4">The sequence shown here is derived from an EMBL/GenBank/DDBJ whole genome shotgun (WGS) entry which is preliminary data.</text>
</comment>
<dbReference type="InterPro" id="IPR001608">
    <property type="entry name" value="Ala_racemase_N"/>
</dbReference>
<gene>
    <name evidence="4" type="ORF">FHX74_002813</name>
</gene>
<dbReference type="Pfam" id="PF14031">
    <property type="entry name" value="D-ser_dehydrat"/>
    <property type="match status" value="1"/>
</dbReference>
<dbReference type="GO" id="GO:0036088">
    <property type="term" value="P:D-serine catabolic process"/>
    <property type="evidence" value="ECO:0007669"/>
    <property type="project" value="TreeGrafter"/>
</dbReference>
<reference evidence="4 5" key="1">
    <citation type="submission" date="2020-07" db="EMBL/GenBank/DDBJ databases">
        <title>Sequencing the genomes of 1000 actinobacteria strains.</title>
        <authorList>
            <person name="Klenk H.-P."/>
        </authorList>
    </citation>
    <scope>NUCLEOTIDE SEQUENCE [LARGE SCALE GENOMIC DNA]</scope>
    <source>
        <strain evidence="4 5">DSM 100723</strain>
    </source>
</reference>
<dbReference type="InterPro" id="IPR051466">
    <property type="entry name" value="D-amino_acid_metab_enzyme"/>
</dbReference>
<dbReference type="Gene3D" id="2.40.37.20">
    <property type="entry name" value="D-serine dehydratase-like domain"/>
    <property type="match status" value="1"/>
</dbReference>